<name>A0A5N6PX22_9ASTR</name>
<dbReference type="Proteomes" id="UP000326396">
    <property type="component" value="Linkage Group LG10"/>
</dbReference>
<accession>A0A5N6PX22</accession>
<sequence length="80" mass="9156">MAGDDTFVALHTATVVTERRADVRLMVAGAAMVKWWYSYGWSRTWRERGGGGKRAMLEICNFNNEKGDERFGGKNRRDEL</sequence>
<comment type="caution">
    <text evidence="1">The sequence shown here is derived from an EMBL/GenBank/DDBJ whole genome shotgun (WGS) entry which is preliminary data.</text>
</comment>
<gene>
    <name evidence="1" type="ORF">E3N88_05190</name>
</gene>
<protein>
    <submittedName>
        <fullName evidence="1">Uncharacterized protein</fullName>
    </submittedName>
</protein>
<proteinExistence type="predicted"/>
<organism evidence="1 2">
    <name type="scientific">Mikania micrantha</name>
    <name type="common">bitter vine</name>
    <dbReference type="NCBI Taxonomy" id="192012"/>
    <lineage>
        <taxon>Eukaryota</taxon>
        <taxon>Viridiplantae</taxon>
        <taxon>Streptophyta</taxon>
        <taxon>Embryophyta</taxon>
        <taxon>Tracheophyta</taxon>
        <taxon>Spermatophyta</taxon>
        <taxon>Magnoliopsida</taxon>
        <taxon>eudicotyledons</taxon>
        <taxon>Gunneridae</taxon>
        <taxon>Pentapetalae</taxon>
        <taxon>asterids</taxon>
        <taxon>campanulids</taxon>
        <taxon>Asterales</taxon>
        <taxon>Asteraceae</taxon>
        <taxon>Asteroideae</taxon>
        <taxon>Heliantheae alliance</taxon>
        <taxon>Eupatorieae</taxon>
        <taxon>Mikania</taxon>
    </lineage>
</organism>
<reference evidence="1 2" key="1">
    <citation type="submission" date="2019-05" db="EMBL/GenBank/DDBJ databases">
        <title>Mikania micrantha, genome provides insights into the molecular mechanism of rapid growth.</title>
        <authorList>
            <person name="Liu B."/>
        </authorList>
    </citation>
    <scope>NUCLEOTIDE SEQUENCE [LARGE SCALE GENOMIC DNA]</scope>
    <source>
        <strain evidence="1">NLD-2019</strain>
        <tissue evidence="1">Leaf</tissue>
    </source>
</reference>
<dbReference type="EMBL" id="SZYD01000002">
    <property type="protein sequence ID" value="KAD7117922.1"/>
    <property type="molecule type" value="Genomic_DNA"/>
</dbReference>
<keyword evidence="2" id="KW-1185">Reference proteome</keyword>
<dbReference type="AlphaFoldDB" id="A0A5N6PX22"/>
<evidence type="ECO:0000313" key="1">
    <source>
        <dbReference type="EMBL" id="KAD7117922.1"/>
    </source>
</evidence>
<evidence type="ECO:0000313" key="2">
    <source>
        <dbReference type="Proteomes" id="UP000326396"/>
    </source>
</evidence>